<protein>
    <recommendedName>
        <fullName evidence="3">NADP-dependent oxidoreductase domain-containing protein</fullName>
    </recommendedName>
</protein>
<proteinExistence type="inferred from homology"/>
<comment type="similarity">
    <text evidence="2">Belongs to the aldo/keto reductase family. Aldo/keto reductase 2 subfamily.</text>
</comment>
<dbReference type="AlphaFoldDB" id="A0A0D2DHU2"/>
<feature type="domain" description="NADP-dependent oxidoreductase" evidence="3">
    <location>
        <begin position="53"/>
        <end position="363"/>
    </location>
</feature>
<dbReference type="STRING" id="215243.A0A0D2DHU2"/>
<gene>
    <name evidence="4" type="ORF">PV06_06079</name>
</gene>
<keyword evidence="1" id="KW-0560">Oxidoreductase</keyword>
<dbReference type="OrthoDB" id="2310150at2759"/>
<sequence length="374" mass="41760">MHKTLRPLSTLSSHASTTSRLASLQHHISPLSSSAAPKMPLIPSTMSSNKPRVILGLMTFGPPGTESKGGRITKLDDYNKCLDYLQQQGYNEVDTARAYIGGQQEGFTAQAKWQDRGLTLATKCYPVNPGDHSPEKLRASLEKSLQELGTKCVDIFYLHAPDRSVPFEKTMEACNELFKEGKFVKLGLSNFAAWEVSECWNIANERGWVKPSIYQAMYNAITRDIEKELIPCCRKYGIDLVVYNPLAGGVFSGKYKSKEEVPTEGRFANVSNAGKMYRQRYFHDTTFDALSHIEPVVKKAGLTLLETALRWCVHHSKLQLGDKGNDGIIIGVSSQSQLETNLADLEKGPLPEEVVKAIDEAWEMFAYKGPSYWR</sequence>
<dbReference type="InterPro" id="IPR020471">
    <property type="entry name" value="AKR"/>
</dbReference>
<evidence type="ECO:0000256" key="2">
    <source>
        <dbReference type="ARBA" id="ARBA00038157"/>
    </source>
</evidence>
<accession>A0A0D2DHU2</accession>
<dbReference type="PANTHER" id="PTHR43364">
    <property type="entry name" value="NADH-SPECIFIC METHYLGLYOXAL REDUCTASE-RELATED"/>
    <property type="match status" value="1"/>
</dbReference>
<dbReference type="VEuPathDB" id="FungiDB:PV06_06079"/>
<dbReference type="Gene3D" id="3.20.20.100">
    <property type="entry name" value="NADP-dependent oxidoreductase domain"/>
    <property type="match status" value="1"/>
</dbReference>
<evidence type="ECO:0000256" key="1">
    <source>
        <dbReference type="ARBA" id="ARBA00023002"/>
    </source>
</evidence>
<dbReference type="GO" id="GO:0016491">
    <property type="term" value="F:oxidoreductase activity"/>
    <property type="evidence" value="ECO:0007669"/>
    <property type="project" value="UniProtKB-KW"/>
</dbReference>
<dbReference type="RefSeq" id="XP_016262754.1">
    <property type="nucleotide sequence ID" value="XM_016407150.1"/>
</dbReference>
<organism evidence="4 5">
    <name type="scientific">Exophiala oligosperma</name>
    <dbReference type="NCBI Taxonomy" id="215243"/>
    <lineage>
        <taxon>Eukaryota</taxon>
        <taxon>Fungi</taxon>
        <taxon>Dikarya</taxon>
        <taxon>Ascomycota</taxon>
        <taxon>Pezizomycotina</taxon>
        <taxon>Eurotiomycetes</taxon>
        <taxon>Chaetothyriomycetidae</taxon>
        <taxon>Chaetothyriales</taxon>
        <taxon>Herpotrichiellaceae</taxon>
        <taxon>Exophiala</taxon>
    </lineage>
</organism>
<evidence type="ECO:0000313" key="5">
    <source>
        <dbReference type="Proteomes" id="UP000053342"/>
    </source>
</evidence>
<dbReference type="CDD" id="cd19075">
    <property type="entry name" value="AKR_AKR7A1-5"/>
    <property type="match status" value="1"/>
</dbReference>
<dbReference type="PRINTS" id="PR00069">
    <property type="entry name" value="ALDKETRDTASE"/>
</dbReference>
<reference evidence="4 5" key="1">
    <citation type="submission" date="2015-01" db="EMBL/GenBank/DDBJ databases">
        <title>The Genome Sequence of Exophiala oligosperma CBS72588.</title>
        <authorList>
            <consortium name="The Broad Institute Genomics Platform"/>
            <person name="Cuomo C."/>
            <person name="de Hoog S."/>
            <person name="Gorbushina A."/>
            <person name="Stielow B."/>
            <person name="Teixiera M."/>
            <person name="Abouelleil A."/>
            <person name="Chapman S.B."/>
            <person name="Priest M."/>
            <person name="Young S.K."/>
            <person name="Wortman J."/>
            <person name="Nusbaum C."/>
            <person name="Birren B."/>
        </authorList>
    </citation>
    <scope>NUCLEOTIDE SEQUENCE [LARGE SCALE GENOMIC DNA]</scope>
    <source>
        <strain evidence="4 5">CBS 72588</strain>
    </source>
</reference>
<dbReference type="Proteomes" id="UP000053342">
    <property type="component" value="Unassembled WGS sequence"/>
</dbReference>
<dbReference type="PANTHER" id="PTHR43364:SF4">
    <property type="entry name" value="NAD(P)-LINKED OXIDOREDUCTASE SUPERFAMILY PROTEIN"/>
    <property type="match status" value="1"/>
</dbReference>
<evidence type="ECO:0000313" key="4">
    <source>
        <dbReference type="EMBL" id="KIW42538.1"/>
    </source>
</evidence>
<dbReference type="HOGENOM" id="CLU_023205_1_1_1"/>
<dbReference type="GeneID" id="27358153"/>
<dbReference type="InterPro" id="IPR036812">
    <property type="entry name" value="NAD(P)_OxRdtase_dom_sf"/>
</dbReference>
<dbReference type="EMBL" id="KN847336">
    <property type="protein sequence ID" value="KIW42538.1"/>
    <property type="molecule type" value="Genomic_DNA"/>
</dbReference>
<dbReference type="SUPFAM" id="SSF51430">
    <property type="entry name" value="NAD(P)-linked oxidoreductase"/>
    <property type="match status" value="1"/>
</dbReference>
<dbReference type="Pfam" id="PF00248">
    <property type="entry name" value="Aldo_ket_red"/>
    <property type="match status" value="1"/>
</dbReference>
<dbReference type="InterPro" id="IPR023210">
    <property type="entry name" value="NADP_OxRdtase_dom"/>
</dbReference>
<dbReference type="InterPro" id="IPR050523">
    <property type="entry name" value="AKR_Detox_Biosynth"/>
</dbReference>
<keyword evidence="5" id="KW-1185">Reference proteome</keyword>
<evidence type="ECO:0000259" key="3">
    <source>
        <dbReference type="Pfam" id="PF00248"/>
    </source>
</evidence>
<name>A0A0D2DHU2_9EURO</name>